<evidence type="ECO:0000256" key="1">
    <source>
        <dbReference type="SAM" id="MobiDB-lite"/>
    </source>
</evidence>
<comment type="caution">
    <text evidence="3">The sequence shown here is derived from an EMBL/GenBank/DDBJ whole genome shotgun (WGS) entry which is preliminary data.</text>
</comment>
<dbReference type="Proteomes" id="UP000054826">
    <property type="component" value="Unassembled WGS sequence"/>
</dbReference>
<evidence type="ECO:0000313" key="5">
    <source>
        <dbReference type="Proteomes" id="UP000054632"/>
    </source>
</evidence>
<evidence type="ECO:0000313" key="3">
    <source>
        <dbReference type="EMBL" id="KRY95663.1"/>
    </source>
</evidence>
<proteinExistence type="predicted"/>
<accession>A0A0V1GBV2</accession>
<reference evidence="5 6" key="1">
    <citation type="submission" date="2015-01" db="EMBL/GenBank/DDBJ databases">
        <title>Evolution of Trichinella species and genotypes.</title>
        <authorList>
            <person name="Korhonen P.K."/>
            <person name="Edoardo P."/>
            <person name="Giuseppe L.R."/>
            <person name="Gasser R.B."/>
        </authorList>
    </citation>
    <scope>NUCLEOTIDE SEQUENCE [LARGE SCALE GENOMIC DNA]</scope>
    <source>
        <strain evidence="2">ISS13</strain>
        <strain evidence="4">ISS176</strain>
        <strain evidence="3">ISS588</strain>
    </source>
</reference>
<evidence type="ECO:0000313" key="2">
    <source>
        <dbReference type="EMBL" id="KRY45123.1"/>
    </source>
</evidence>
<organism evidence="3 6">
    <name type="scientific">Trichinella pseudospiralis</name>
    <name type="common">Parasitic roundworm</name>
    <dbReference type="NCBI Taxonomy" id="6337"/>
    <lineage>
        <taxon>Eukaryota</taxon>
        <taxon>Metazoa</taxon>
        <taxon>Ecdysozoa</taxon>
        <taxon>Nematoda</taxon>
        <taxon>Enoplea</taxon>
        <taxon>Dorylaimia</taxon>
        <taxon>Trichinellida</taxon>
        <taxon>Trichinellidae</taxon>
        <taxon>Trichinella</taxon>
    </lineage>
</organism>
<dbReference type="AlphaFoldDB" id="A0A0V1GBV2"/>
<feature type="compositionally biased region" description="Basic and acidic residues" evidence="1">
    <location>
        <begin position="1"/>
        <end position="21"/>
    </location>
</feature>
<dbReference type="EMBL" id="JYDS01003912">
    <property type="protein sequence ID" value="KRY95663.1"/>
    <property type="molecule type" value="Genomic_DNA"/>
</dbReference>
<keyword evidence="6" id="KW-1185">Reference proteome</keyword>
<sequence>MKEDDSPTRNTKEHNNNKEKTQNASLLISRY</sequence>
<name>A0A0V1GBV2_TRIPS</name>
<dbReference type="Proteomes" id="UP000054632">
    <property type="component" value="Unassembled WGS sequence"/>
</dbReference>
<evidence type="ECO:0000313" key="6">
    <source>
        <dbReference type="Proteomes" id="UP000054805"/>
    </source>
</evidence>
<dbReference type="EMBL" id="JYDR01004160">
    <property type="protein sequence ID" value="KRY45123.1"/>
    <property type="molecule type" value="Genomic_DNA"/>
</dbReference>
<evidence type="ECO:0000313" key="4">
    <source>
        <dbReference type="EMBL" id="KRZ00686.1"/>
    </source>
</evidence>
<gene>
    <name evidence="2" type="ORF">T4A_12861</name>
    <name evidence="3" type="ORF">T4B_2695</name>
    <name evidence="4" type="ORF">T4C_10842</name>
</gene>
<protein>
    <submittedName>
        <fullName evidence="3">Uncharacterized protein</fullName>
    </submittedName>
</protein>
<dbReference type="EMBL" id="JYDV01001012">
    <property type="protein sequence ID" value="KRZ00686.1"/>
    <property type="molecule type" value="Genomic_DNA"/>
</dbReference>
<dbReference type="Proteomes" id="UP000054805">
    <property type="component" value="Unassembled WGS sequence"/>
</dbReference>
<feature type="region of interest" description="Disordered" evidence="1">
    <location>
        <begin position="1"/>
        <end position="31"/>
    </location>
</feature>